<name>A0ABP1N1K6_XYLVO</name>
<evidence type="ECO:0000313" key="3">
    <source>
        <dbReference type="Proteomes" id="UP001642520"/>
    </source>
</evidence>
<accession>A0ABP1N1K6</accession>
<evidence type="ECO:0000256" key="1">
    <source>
        <dbReference type="SAM" id="MobiDB-lite"/>
    </source>
</evidence>
<comment type="caution">
    <text evidence="2">The sequence shown here is derived from an EMBL/GenBank/DDBJ whole genome shotgun (WGS) entry which is preliminary data.</text>
</comment>
<dbReference type="EMBL" id="CAXAJV020001282">
    <property type="protein sequence ID" value="CAL7934841.1"/>
    <property type="molecule type" value="Genomic_DNA"/>
</dbReference>
<dbReference type="Proteomes" id="UP001642520">
    <property type="component" value="Unassembled WGS sequence"/>
</dbReference>
<feature type="compositionally biased region" description="Basic residues" evidence="1">
    <location>
        <begin position="66"/>
        <end position="85"/>
    </location>
</feature>
<feature type="compositionally biased region" description="Polar residues" evidence="1">
    <location>
        <begin position="423"/>
        <end position="433"/>
    </location>
</feature>
<keyword evidence="3" id="KW-1185">Reference proteome</keyword>
<proteinExistence type="predicted"/>
<gene>
    <name evidence="2" type="ORF">XYLVIOL_LOCUS1240</name>
</gene>
<evidence type="ECO:0000313" key="2">
    <source>
        <dbReference type="EMBL" id="CAL7934841.1"/>
    </source>
</evidence>
<feature type="compositionally biased region" description="Low complexity" evidence="1">
    <location>
        <begin position="41"/>
        <end position="51"/>
    </location>
</feature>
<sequence>MSSSSSGSLRRRQTIACQQINVLGFCSTPIIGKSIRPNTLSVSTIDTNSSSSRKRQGKNQSELKRKVLRKRISKHRKNLRHKKRDSQKEEERKETIDIDKDWETCNEYSPVKNVTSDSDKCVLFKDLSPEKTRDAPNFIEYRLKSPILQSRTLWQIDSPKRISIEEKEKTWPLEDLSFSTALHLNNDDEEEEHTLSTLSLKTENVVKTYPGCRKRERRNNVSVEKCKQWLLRTSFPTVASNLLWDKFVKENYHKIRKYLKHPDNDKYNISLGKHCSGKKKDNDKISDDDDCDSIFPSEKQEQNSKFIKELKLPKNMVRVRGHWNKSLKKWDRFENVYRYPNSENSEFEENDRIKKMSLEEFLQECRTRKTKEQFLLQKKKQSKKRILLRSSSSSPMHQGSVEKNSKSSINNVGKRKKRHRHISQNVASNQLVSSLKRKNKEETDDTDSKKYDKPTILMEQQLTGIKMKNYGKNWQFVKYV</sequence>
<feature type="compositionally biased region" description="Basic residues" evidence="1">
    <location>
        <begin position="413"/>
        <end position="422"/>
    </location>
</feature>
<feature type="compositionally biased region" description="Basic and acidic residues" evidence="1">
    <location>
        <begin position="86"/>
        <end position="95"/>
    </location>
</feature>
<feature type="region of interest" description="Disordered" evidence="1">
    <location>
        <begin position="385"/>
        <end position="452"/>
    </location>
</feature>
<organism evidence="2 3">
    <name type="scientific">Xylocopa violacea</name>
    <name type="common">Violet carpenter bee</name>
    <name type="synonym">Apis violacea</name>
    <dbReference type="NCBI Taxonomy" id="135666"/>
    <lineage>
        <taxon>Eukaryota</taxon>
        <taxon>Metazoa</taxon>
        <taxon>Ecdysozoa</taxon>
        <taxon>Arthropoda</taxon>
        <taxon>Hexapoda</taxon>
        <taxon>Insecta</taxon>
        <taxon>Pterygota</taxon>
        <taxon>Neoptera</taxon>
        <taxon>Endopterygota</taxon>
        <taxon>Hymenoptera</taxon>
        <taxon>Apocrita</taxon>
        <taxon>Aculeata</taxon>
        <taxon>Apoidea</taxon>
        <taxon>Anthophila</taxon>
        <taxon>Apidae</taxon>
        <taxon>Xylocopa</taxon>
        <taxon>Xylocopa</taxon>
    </lineage>
</organism>
<protein>
    <submittedName>
        <fullName evidence="2">Uncharacterized protein</fullName>
    </submittedName>
</protein>
<feature type="region of interest" description="Disordered" evidence="1">
    <location>
        <begin position="41"/>
        <end position="95"/>
    </location>
</feature>
<reference evidence="2 3" key="1">
    <citation type="submission" date="2024-08" db="EMBL/GenBank/DDBJ databases">
        <authorList>
            <person name="Will J Nash"/>
            <person name="Angela Man"/>
            <person name="Seanna McTaggart"/>
            <person name="Kendall Baker"/>
            <person name="Tom Barker"/>
            <person name="Leah Catchpole"/>
            <person name="Alex Durrant"/>
            <person name="Karim Gharbi"/>
            <person name="Naomi Irish"/>
            <person name="Gemy Kaithakottil"/>
            <person name="Debby Ku"/>
            <person name="Aaliyah Providence"/>
            <person name="Felix Shaw"/>
            <person name="David Swarbreck"/>
            <person name="Chris Watkins"/>
            <person name="Ann M. McCartney"/>
            <person name="Giulio Formenti"/>
            <person name="Alice Mouton"/>
            <person name="Noel Vella"/>
            <person name="Bjorn M von Reumont"/>
            <person name="Adriana Vella"/>
            <person name="Wilfried Haerty"/>
        </authorList>
    </citation>
    <scope>NUCLEOTIDE SEQUENCE [LARGE SCALE GENOMIC DNA]</scope>
</reference>